<dbReference type="PANTHER" id="PTHR36492">
    <property type="match status" value="1"/>
</dbReference>
<evidence type="ECO:0000259" key="1">
    <source>
        <dbReference type="Pfam" id="PF00149"/>
    </source>
</evidence>
<dbReference type="Proteomes" id="UP000555728">
    <property type="component" value="Unassembled WGS sequence"/>
</dbReference>
<sequence>MRLLAVSDLHLGHAENRAILDDLDDHRDDWLVLCGDIGESLAHAALAFEALAPRFGKLIWVPGNHELWTTEEADGPLAGEAKYEALVALARSFGVLTPEDPYPEWPGPHGTIRPAGGAGGADGPLVLCPLFLLYDYSFRPPGIALGDLRAWAAEGHALCADEFHLSPAPHADRASWCRSRVETTAARLAALPPGTRTVLINHFPLRRDLLFIHRVPRLAPWCGTVHTEDWHQRFNAPVVVTGHQHVPRTDWRDGTRFEEVSLGYPREWRGRFPAPRLADVMRVVLPGP</sequence>
<keyword evidence="3" id="KW-1185">Reference proteome</keyword>
<evidence type="ECO:0000313" key="2">
    <source>
        <dbReference type="EMBL" id="MBB4284669.1"/>
    </source>
</evidence>
<dbReference type="SUPFAM" id="SSF56300">
    <property type="entry name" value="Metallo-dependent phosphatases"/>
    <property type="match status" value="1"/>
</dbReference>
<gene>
    <name evidence="2" type="ORF">GGD88_000376</name>
</gene>
<protein>
    <submittedName>
        <fullName evidence="2">Putative phosphodiesterase</fullName>
    </submittedName>
</protein>
<dbReference type="PANTHER" id="PTHR36492:SF2">
    <property type="entry name" value="[ACYL-CARRIER-PROTEIN] PHOSPHODIESTERASE PPTH"/>
    <property type="match status" value="1"/>
</dbReference>
<accession>A0A7W6WJG3</accession>
<dbReference type="RefSeq" id="WP_184431143.1">
    <property type="nucleotide sequence ID" value="NZ_JACIGI010000002.1"/>
</dbReference>
<dbReference type="InterPro" id="IPR052963">
    <property type="entry name" value="Pantetheine_PDE"/>
</dbReference>
<name>A0A7W6WJG3_9PROT</name>
<dbReference type="CDD" id="cd00838">
    <property type="entry name" value="MPP_superfamily"/>
    <property type="match status" value="1"/>
</dbReference>
<dbReference type="GO" id="GO:0016787">
    <property type="term" value="F:hydrolase activity"/>
    <property type="evidence" value="ECO:0007669"/>
    <property type="project" value="InterPro"/>
</dbReference>
<comment type="caution">
    <text evidence="2">The sequence shown here is derived from an EMBL/GenBank/DDBJ whole genome shotgun (WGS) entry which is preliminary data.</text>
</comment>
<proteinExistence type="predicted"/>
<reference evidence="2 3" key="1">
    <citation type="submission" date="2020-08" db="EMBL/GenBank/DDBJ databases">
        <title>Genome sequencing of Purple Non-Sulfur Bacteria from various extreme environments.</title>
        <authorList>
            <person name="Mayer M."/>
        </authorList>
    </citation>
    <scope>NUCLEOTIDE SEQUENCE [LARGE SCALE GENOMIC DNA]</scope>
    <source>
        <strain evidence="2 3">JA135</strain>
    </source>
</reference>
<feature type="domain" description="Calcineurin-like phosphoesterase" evidence="1">
    <location>
        <begin position="1"/>
        <end position="247"/>
    </location>
</feature>
<evidence type="ECO:0000313" key="3">
    <source>
        <dbReference type="Proteomes" id="UP000555728"/>
    </source>
</evidence>
<dbReference type="InterPro" id="IPR004843">
    <property type="entry name" value="Calcineurin-like_PHP"/>
</dbReference>
<dbReference type="AlphaFoldDB" id="A0A7W6WJG3"/>
<dbReference type="InterPro" id="IPR029052">
    <property type="entry name" value="Metallo-depent_PP-like"/>
</dbReference>
<organism evidence="2 3">
    <name type="scientific">Roseospira goensis</name>
    <dbReference type="NCBI Taxonomy" id="391922"/>
    <lineage>
        <taxon>Bacteria</taxon>
        <taxon>Pseudomonadati</taxon>
        <taxon>Pseudomonadota</taxon>
        <taxon>Alphaproteobacteria</taxon>
        <taxon>Rhodospirillales</taxon>
        <taxon>Rhodospirillaceae</taxon>
        <taxon>Roseospira</taxon>
    </lineage>
</organism>
<dbReference type="EMBL" id="JACIGI010000002">
    <property type="protein sequence ID" value="MBB4284669.1"/>
    <property type="molecule type" value="Genomic_DNA"/>
</dbReference>
<dbReference type="Pfam" id="PF00149">
    <property type="entry name" value="Metallophos"/>
    <property type="match status" value="1"/>
</dbReference>
<dbReference type="Gene3D" id="3.60.21.10">
    <property type="match status" value="1"/>
</dbReference>